<protein>
    <submittedName>
        <fullName evidence="1">Uncharacterized protein</fullName>
    </submittedName>
</protein>
<evidence type="ECO:0000313" key="1">
    <source>
        <dbReference type="EMBL" id="ASD52002.1"/>
    </source>
</evidence>
<reference evidence="1 2" key="1">
    <citation type="submission" date="2017-04" db="EMBL/GenBank/DDBJ databases">
        <title>Isolation of lytic bacteriophages infecting Pseudomonas strains for biocontrol of fish and shrimp spoilage during chilled storage.</title>
        <authorList>
            <person name="Yang Z."/>
            <person name="Tao X."/>
            <person name="Gao L."/>
            <person name="Rao S."/>
        </authorList>
    </citation>
    <scope>NUCLEOTIDE SEQUENCE [LARGE SCALE GENOMIC DNA]</scope>
</reference>
<name>A0A2U7NRX9_9CAUD</name>
<gene>
    <name evidence="1" type="ORF">PspYZU05_50</name>
</gene>
<evidence type="ECO:0000313" key="2">
    <source>
        <dbReference type="Proteomes" id="UP000247773"/>
    </source>
</evidence>
<keyword evidence="2" id="KW-1185">Reference proteome</keyword>
<sequence>MTVTNFDVNKITQDNVETINGRSVRIICTDRKGLSDRPIIALVDNGYEEELIEYNLRGETRSNRLKLRLKEA</sequence>
<accession>A0A2U7NRX9</accession>
<organism evidence="1 2">
    <name type="scientific">Pseudomonas phage PspYZU05</name>
    <dbReference type="NCBI Taxonomy" id="1983556"/>
    <lineage>
        <taxon>Viruses</taxon>
        <taxon>Duplodnaviria</taxon>
        <taxon>Heunggongvirae</taxon>
        <taxon>Uroviricota</taxon>
        <taxon>Caudoviricetes</taxon>
        <taxon>Pantevenvirales</taxon>
        <taxon>Straboviridae</taxon>
        <taxon>Jiangsuvirus</taxon>
        <taxon>Jiangsuvirus pspyzu05</taxon>
    </lineage>
</organism>
<proteinExistence type="predicted"/>
<dbReference type="EMBL" id="KY971610">
    <property type="protein sequence ID" value="ASD52002.1"/>
    <property type="molecule type" value="Genomic_DNA"/>
</dbReference>
<dbReference type="Proteomes" id="UP000247773">
    <property type="component" value="Genome"/>
</dbReference>